<gene>
    <name evidence="1" type="primary">lptD</name>
    <name evidence="3" type="ORF">EDD52_106135</name>
</gene>
<keyword evidence="1" id="KW-0472">Membrane</keyword>
<keyword evidence="1" id="KW-0998">Cell outer membrane</keyword>
<dbReference type="InterPro" id="IPR050218">
    <property type="entry name" value="LptD"/>
</dbReference>
<keyword evidence="1" id="KW-0732">Signal</keyword>
<feature type="chain" id="PRO_5021054631" description="LPS-assembly protein LptD" evidence="1">
    <location>
        <begin position="30"/>
        <end position="714"/>
    </location>
</feature>
<comment type="caution">
    <text evidence="1">Lacks conserved residue(s) required for the propagation of feature annotation.</text>
</comment>
<dbReference type="GO" id="GO:0043165">
    <property type="term" value="P:Gram-negative-bacterium-type cell outer membrane assembly"/>
    <property type="evidence" value="ECO:0007669"/>
    <property type="project" value="UniProtKB-UniRule"/>
</dbReference>
<reference evidence="3 4" key="1">
    <citation type="submission" date="2019-03" db="EMBL/GenBank/DDBJ databases">
        <title>Genomic Encyclopedia of Type Strains, Phase IV (KMG-IV): sequencing the most valuable type-strain genomes for metagenomic binning, comparative biology and taxonomic classification.</title>
        <authorList>
            <person name="Goeker M."/>
        </authorList>
    </citation>
    <scope>NUCLEOTIDE SEQUENCE [LARGE SCALE GENOMIC DNA]</scope>
    <source>
        <strain evidence="3 4">DSM 104836</strain>
    </source>
</reference>
<dbReference type="EMBL" id="SLZU01000006">
    <property type="protein sequence ID" value="TCS63867.1"/>
    <property type="molecule type" value="Genomic_DNA"/>
</dbReference>
<comment type="caution">
    <text evidence="3">The sequence shown here is derived from an EMBL/GenBank/DDBJ whole genome shotgun (WGS) entry which is preliminary data.</text>
</comment>
<evidence type="ECO:0000256" key="1">
    <source>
        <dbReference type="HAMAP-Rule" id="MF_01411"/>
    </source>
</evidence>
<dbReference type="OrthoDB" id="9760225at2"/>
<organism evidence="3 4">
    <name type="scientific">Primorskyibacter sedentarius</name>
    <dbReference type="NCBI Taxonomy" id="745311"/>
    <lineage>
        <taxon>Bacteria</taxon>
        <taxon>Pseudomonadati</taxon>
        <taxon>Pseudomonadota</taxon>
        <taxon>Alphaproteobacteria</taxon>
        <taxon>Rhodobacterales</taxon>
        <taxon>Roseobacteraceae</taxon>
        <taxon>Primorskyibacter</taxon>
    </lineage>
</organism>
<dbReference type="GO" id="GO:0009279">
    <property type="term" value="C:cell outer membrane"/>
    <property type="evidence" value="ECO:0007669"/>
    <property type="project" value="UniProtKB-SubCell"/>
</dbReference>
<dbReference type="RefSeq" id="WP_132244769.1">
    <property type="nucleotide sequence ID" value="NZ_SLZU01000006.1"/>
</dbReference>
<keyword evidence="4" id="KW-1185">Reference proteome</keyword>
<comment type="subunit">
    <text evidence="1">Component of the lipopolysaccharide transport and assembly complex.</text>
</comment>
<protein>
    <recommendedName>
        <fullName evidence="1">LPS-assembly protein LptD</fullName>
    </recommendedName>
</protein>
<dbReference type="InterPro" id="IPR007543">
    <property type="entry name" value="LptD_C"/>
</dbReference>
<dbReference type="GO" id="GO:1990351">
    <property type="term" value="C:transporter complex"/>
    <property type="evidence" value="ECO:0007669"/>
    <property type="project" value="TreeGrafter"/>
</dbReference>
<dbReference type="PANTHER" id="PTHR30189:SF1">
    <property type="entry name" value="LPS-ASSEMBLY PROTEIN LPTD"/>
    <property type="match status" value="1"/>
</dbReference>
<evidence type="ECO:0000313" key="4">
    <source>
        <dbReference type="Proteomes" id="UP000295696"/>
    </source>
</evidence>
<dbReference type="GO" id="GO:0015920">
    <property type="term" value="P:lipopolysaccharide transport"/>
    <property type="evidence" value="ECO:0007669"/>
    <property type="project" value="InterPro"/>
</dbReference>
<feature type="domain" description="LptD C-terminal" evidence="2">
    <location>
        <begin position="278"/>
        <end position="619"/>
    </location>
</feature>
<proteinExistence type="inferred from homology"/>
<feature type="signal peptide" evidence="1">
    <location>
        <begin position="1"/>
        <end position="29"/>
    </location>
</feature>
<dbReference type="Proteomes" id="UP000295696">
    <property type="component" value="Unassembled WGS sequence"/>
</dbReference>
<name>A0A4R3JDQ9_9RHOB</name>
<dbReference type="InterPro" id="IPR020889">
    <property type="entry name" value="LipoPS_assembly_LptD"/>
</dbReference>
<evidence type="ECO:0000259" key="2">
    <source>
        <dbReference type="Pfam" id="PF04453"/>
    </source>
</evidence>
<comment type="subcellular location">
    <subcellularLocation>
        <location evidence="1">Cell outer membrane</location>
    </subcellularLocation>
</comment>
<dbReference type="HAMAP" id="MF_01411">
    <property type="entry name" value="LPS_assembly_LptD"/>
    <property type="match status" value="1"/>
</dbReference>
<dbReference type="Pfam" id="PF04453">
    <property type="entry name" value="LptD"/>
    <property type="match status" value="1"/>
</dbReference>
<dbReference type="PANTHER" id="PTHR30189">
    <property type="entry name" value="LPS-ASSEMBLY PROTEIN"/>
    <property type="match status" value="1"/>
</dbReference>
<comment type="similarity">
    <text evidence="1">Belongs to the LptD family.</text>
</comment>
<dbReference type="AlphaFoldDB" id="A0A4R3JDQ9"/>
<evidence type="ECO:0000313" key="3">
    <source>
        <dbReference type="EMBL" id="TCS63867.1"/>
    </source>
</evidence>
<sequence length="714" mass="78787" precursor="true">MIQRTCLPLSLRLLAALCFVLGAAQVARAQSDDAAMLVADEVLLTGDDTLVASGNVEAIFQGSRLTAARITYDRGTDTIQLDGPVRLTDPQGNLLTADSGTLETDFENGLLRGARMVLDEQLQLASVEARRVGGRYTQLSRVAVTSCQVCGANQVPLWQIRAGRVIHDEEERQLYFDDAQLRVLDFPVFYAPRLRLPDPTLKRSQGFLFPSIRSTTLLGFGIKVPYFIPIGDHQDITLTPYLSPVTRTLEARYRRAFRNGDLTVDAAVTQDTLDEGPRRGYLFAEGAFDLSGDYKLKFDIETTSDDAYLNDYDYADKDRLDSELTVTRTKADRYFEVGVTHYQSLVDDEDNSTQPTIIADAIYEQRVFPKALGGELRMGLAAHGHFRYSDDDIEGRDVSRLNADLNWRRRWTLPGGVRAGVRGQLWGDAFSVSQDSTSDRRAAQLTPAAAVELRWPLTRTAASGARDLIEPVMQLGWVGGDRLDIANDESTRVEFDEGNLLALSRFPAPDRRERGVTAVYGLRWMRENPNGWSAGLTLGRVSRADPEEGLSRSSGLGGDASDWLIAGHLATRSGLTFTARGLLDSDSRFSKAAARAGWTNSRLDLGASYVLLVTDPDEDRDDAISEWSFDGSYRINQHWTSSANWRYDLASSDFAKAGLGLDYTNECIAVGFSVSRKFPSSSNLEPSTDFGLTVELKGFSTGGSAKDYRRSCNG</sequence>
<comment type="function">
    <text evidence="1">Involved in the assembly of lipopolysaccharide (LPS) at the surface of the outer membrane.</text>
</comment>
<accession>A0A4R3JDQ9</accession>